<gene>
    <name evidence="4" type="ORF">HQR01_11585</name>
</gene>
<evidence type="ECO:0000259" key="3">
    <source>
        <dbReference type="Pfam" id="PF13505"/>
    </source>
</evidence>
<dbReference type="RefSeq" id="WP_173215013.1">
    <property type="nucleotide sequence ID" value="NZ_CP053921.1"/>
</dbReference>
<evidence type="ECO:0000256" key="1">
    <source>
        <dbReference type="ARBA" id="ARBA00022729"/>
    </source>
</evidence>
<dbReference type="InterPro" id="IPR011250">
    <property type="entry name" value="OMP/PagP_B-barrel"/>
</dbReference>
<dbReference type="Proteomes" id="UP000504693">
    <property type="component" value="Chromosome"/>
</dbReference>
<evidence type="ECO:0000256" key="2">
    <source>
        <dbReference type="SAM" id="SignalP"/>
    </source>
</evidence>
<evidence type="ECO:0000313" key="5">
    <source>
        <dbReference type="Proteomes" id="UP000504693"/>
    </source>
</evidence>
<dbReference type="InterPro" id="IPR027385">
    <property type="entry name" value="Beta-barrel_OMP"/>
</dbReference>
<dbReference type="KEGG" id="emv:HQR01_11585"/>
<dbReference type="Gene3D" id="2.40.160.20">
    <property type="match status" value="1"/>
</dbReference>
<dbReference type="SUPFAM" id="SSF56925">
    <property type="entry name" value="OMPA-like"/>
    <property type="match status" value="1"/>
</dbReference>
<protein>
    <submittedName>
        <fullName evidence="4">Porin family protein</fullName>
    </submittedName>
</protein>
<keyword evidence="1 2" id="KW-0732">Signal</keyword>
<proteinExistence type="predicted"/>
<feature type="chain" id="PRO_5028861585" evidence="2">
    <location>
        <begin position="21"/>
        <end position="214"/>
    </location>
</feature>
<feature type="domain" description="Outer membrane protein beta-barrel" evidence="3">
    <location>
        <begin position="10"/>
        <end position="213"/>
    </location>
</feature>
<dbReference type="AlphaFoldDB" id="A0A7D3Y0M1"/>
<accession>A0A7D3Y0M1</accession>
<keyword evidence="5" id="KW-1185">Reference proteome</keyword>
<feature type="signal peptide" evidence="2">
    <location>
        <begin position="1"/>
        <end position="20"/>
    </location>
</feature>
<evidence type="ECO:0000313" key="4">
    <source>
        <dbReference type="EMBL" id="QKG71952.1"/>
    </source>
</evidence>
<dbReference type="EMBL" id="CP053921">
    <property type="protein sequence ID" value="QKG71952.1"/>
    <property type="molecule type" value="Genomic_DNA"/>
</dbReference>
<dbReference type="Pfam" id="PF13505">
    <property type="entry name" value="OMP_b-brl"/>
    <property type="match status" value="1"/>
</dbReference>
<name>A0A7D3Y0M1_9SPHN</name>
<organism evidence="4 5">
    <name type="scientific">Erythrobacter mangrovi</name>
    <dbReference type="NCBI Taxonomy" id="2739433"/>
    <lineage>
        <taxon>Bacteria</taxon>
        <taxon>Pseudomonadati</taxon>
        <taxon>Pseudomonadota</taxon>
        <taxon>Alphaproteobacteria</taxon>
        <taxon>Sphingomonadales</taxon>
        <taxon>Erythrobacteraceae</taxon>
        <taxon>Erythrobacter/Porphyrobacter group</taxon>
        <taxon>Erythrobacter</taxon>
    </lineage>
</organism>
<sequence>MKKMLLGAALAVACPSVAHAQDGSEGAWSGFYFGAEAGVDNYELSADTDIADTGFDASFDGISGDGVAGGVFAGYHMGFTGGFLAVEGFAGLSDASMGASISDGVDTFSLTAKAKESYGIAARLGAKVSRSTAVYVRGGWINTKFKVTLSDGVDTLSESETEDGFQYGAGMETMVGANIALRAEYVISDYSGAGLGDGVSLDNGSFRAGISLRY</sequence>
<reference evidence="4 5" key="1">
    <citation type="submission" date="2020-05" db="EMBL/GenBank/DDBJ databases">
        <title>Erythrobacter mangrovi sp. nov., isolated from rhizosphere soil of mangrove plant (Kandelia candel).</title>
        <authorList>
            <person name="Ye Y.H."/>
        </authorList>
    </citation>
    <scope>NUCLEOTIDE SEQUENCE [LARGE SCALE GENOMIC DNA]</scope>
    <source>
        <strain evidence="4 5">EB310</strain>
    </source>
</reference>